<reference evidence="2 3" key="1">
    <citation type="submission" date="2020-08" db="EMBL/GenBank/DDBJ databases">
        <title>Genomic Encyclopedia of Type Strains, Phase IV (KMG-IV): sequencing the most valuable type-strain genomes for metagenomic binning, comparative biology and taxonomic classification.</title>
        <authorList>
            <person name="Goeker M."/>
        </authorList>
    </citation>
    <scope>NUCLEOTIDE SEQUENCE [LARGE SCALE GENOMIC DNA]</scope>
    <source>
        <strain evidence="2 3">DSM 27163</strain>
    </source>
</reference>
<evidence type="ECO:0000259" key="1">
    <source>
        <dbReference type="Pfam" id="PF10074"/>
    </source>
</evidence>
<protein>
    <recommendedName>
        <fullName evidence="1">T6SS Transcription factor RovC-like DNA binding domain-containing protein</fullName>
    </recommendedName>
</protein>
<dbReference type="AlphaFoldDB" id="A0A7W9ES81"/>
<gene>
    <name evidence="2" type="ORF">FHR21_003804</name>
</gene>
<accession>A0A7W9ES81</accession>
<dbReference type="InterPro" id="IPR018754">
    <property type="entry name" value="RovC-like_DNA-bd"/>
</dbReference>
<dbReference type="RefSeq" id="WP_184101139.1">
    <property type="nucleotide sequence ID" value="NZ_JACIJH010000018.1"/>
</dbReference>
<dbReference type="Pfam" id="PF10074">
    <property type="entry name" value="RovC_DNA-bd"/>
    <property type="match status" value="1"/>
</dbReference>
<dbReference type="Proteomes" id="UP000537161">
    <property type="component" value="Unassembled WGS sequence"/>
</dbReference>
<comment type="caution">
    <text evidence="2">The sequence shown here is derived from an EMBL/GenBank/DDBJ whole genome shotgun (WGS) entry which is preliminary data.</text>
</comment>
<dbReference type="EMBL" id="JACIJH010000018">
    <property type="protein sequence ID" value="MBB5708419.1"/>
    <property type="molecule type" value="Genomic_DNA"/>
</dbReference>
<name>A0A7W9ES81_9SPHN</name>
<organism evidence="2 3">
    <name type="scientific">Sphingopyxis panaciterrulae</name>
    <dbReference type="NCBI Taxonomy" id="462372"/>
    <lineage>
        <taxon>Bacteria</taxon>
        <taxon>Pseudomonadati</taxon>
        <taxon>Pseudomonadota</taxon>
        <taxon>Alphaproteobacteria</taxon>
        <taxon>Sphingomonadales</taxon>
        <taxon>Sphingomonadaceae</taxon>
        <taxon>Sphingopyxis</taxon>
    </lineage>
</organism>
<keyword evidence="3" id="KW-1185">Reference proteome</keyword>
<sequence length="163" mass="17652">MLRSQTARRVARTDAGTSLVASLAVANNGQLHVVIGGVHHGVRVDIVAARPAALPLDRLIFPFTVAVAPKQLVEFRRLIAFFHGRPLTEYVDTARLNRIVLALRVIDALGEGASLRTIGDEFVRAGDWPGAGDSTKSRARRLVSTARTIWAEGPRSILSRLSV</sequence>
<evidence type="ECO:0000313" key="2">
    <source>
        <dbReference type="EMBL" id="MBB5708419.1"/>
    </source>
</evidence>
<feature type="domain" description="T6SS Transcription factor RovC-like DNA binding" evidence="1">
    <location>
        <begin position="74"/>
        <end position="158"/>
    </location>
</feature>
<proteinExistence type="predicted"/>
<evidence type="ECO:0000313" key="3">
    <source>
        <dbReference type="Proteomes" id="UP000537161"/>
    </source>
</evidence>